<accession>A0ABX2XFJ8</accession>
<evidence type="ECO:0000313" key="2">
    <source>
        <dbReference type="Proteomes" id="UP000093343"/>
    </source>
</evidence>
<dbReference type="EMBL" id="LVEN01000038">
    <property type="protein sequence ID" value="OCB71187.1"/>
    <property type="molecule type" value="Genomic_DNA"/>
</dbReference>
<name>A0ABX2XFJ8_9FLAO</name>
<evidence type="ECO:0000313" key="1">
    <source>
        <dbReference type="EMBL" id="OCB71187.1"/>
    </source>
</evidence>
<comment type="caution">
    <text evidence="1">The sequence shown here is derived from an EMBL/GenBank/DDBJ whole genome shotgun (WGS) entry which is preliminary data.</text>
</comment>
<protein>
    <submittedName>
        <fullName evidence="1">Uncharacterized protein</fullName>
    </submittedName>
</protein>
<dbReference type="RefSeq" id="WP_065450708.1">
    <property type="nucleotide sequence ID" value="NZ_LVEN01000038.1"/>
</dbReference>
<organism evidence="1 2">
    <name type="scientific">Flavobacterium piscis</name>
    <dbReference type="NCBI Taxonomy" id="1114874"/>
    <lineage>
        <taxon>Bacteria</taxon>
        <taxon>Pseudomonadati</taxon>
        <taxon>Bacteroidota</taxon>
        <taxon>Flavobacteriia</taxon>
        <taxon>Flavobacteriales</taxon>
        <taxon>Flavobacteriaceae</taxon>
        <taxon>Flavobacterium</taxon>
    </lineage>
</organism>
<dbReference type="Proteomes" id="UP000093343">
    <property type="component" value="Unassembled WGS sequence"/>
</dbReference>
<sequence>MKKILFFYFIVFCAHSQTPLHNLLKSINGVAEINISKTNRIKFLLGKDELSEFNSNKVIELYKSSDTKAEVCMVPISISSKFHVYVEIPLFLFMEKKNLLTSNTYGSYIIFDKQTSTLYRIESDMACGSVYKKNRKILVTNSYFGALMESVFILDNNLKNIKIANGNIAN</sequence>
<keyword evidence="2" id="KW-1185">Reference proteome</keyword>
<gene>
    <name evidence="1" type="ORF">FLP_16885</name>
</gene>
<reference evidence="2" key="1">
    <citation type="submission" date="2016-03" db="EMBL/GenBank/DDBJ databases">
        <title>Draft genome sequence of Paenibacillus glacialis DSM 22343.</title>
        <authorList>
            <person name="Shin S.-K."/>
            <person name="Yi H."/>
        </authorList>
    </citation>
    <scope>NUCLEOTIDE SEQUENCE [LARGE SCALE GENOMIC DNA]</scope>
    <source>
        <strain evidence="2">CCUG 60099</strain>
    </source>
</reference>
<proteinExistence type="predicted"/>